<dbReference type="Proteomes" id="UP000663722">
    <property type="component" value="Chromosome"/>
</dbReference>
<protein>
    <submittedName>
        <fullName evidence="1">Uncharacterized protein</fullName>
    </submittedName>
</protein>
<evidence type="ECO:0000313" key="2">
    <source>
        <dbReference type="Proteomes" id="UP000663722"/>
    </source>
</evidence>
<gene>
    <name evidence="1" type="ORF">dnm_035840</name>
</gene>
<accession>A0A975BM39</accession>
<name>A0A975BM39_9BACT</name>
<proteinExistence type="predicted"/>
<evidence type="ECO:0000313" key="1">
    <source>
        <dbReference type="EMBL" id="QTA87550.1"/>
    </source>
</evidence>
<sequence length="44" mass="4812">MAAANMSPLQGLAESPLNPLSSVNFEDKIHIFHISTSDGFFITY</sequence>
<dbReference type="AlphaFoldDB" id="A0A975BM39"/>
<dbReference type="EMBL" id="CP061800">
    <property type="protein sequence ID" value="QTA87550.1"/>
    <property type="molecule type" value="Genomic_DNA"/>
</dbReference>
<organism evidence="1 2">
    <name type="scientific">Desulfonema magnum</name>
    <dbReference type="NCBI Taxonomy" id="45655"/>
    <lineage>
        <taxon>Bacteria</taxon>
        <taxon>Pseudomonadati</taxon>
        <taxon>Thermodesulfobacteriota</taxon>
        <taxon>Desulfobacteria</taxon>
        <taxon>Desulfobacterales</taxon>
        <taxon>Desulfococcaceae</taxon>
        <taxon>Desulfonema</taxon>
    </lineage>
</organism>
<dbReference type="KEGG" id="dmm:dnm_035840"/>
<keyword evidence="2" id="KW-1185">Reference proteome</keyword>
<reference evidence="1" key="1">
    <citation type="journal article" date="2021" name="Microb. Physiol.">
        <title>Proteogenomic Insights into the Physiology of Marine, Sulfate-Reducing, Filamentous Desulfonema limicola and Desulfonema magnum.</title>
        <authorList>
            <person name="Schnaars V."/>
            <person name="Wohlbrand L."/>
            <person name="Scheve S."/>
            <person name="Hinrichs C."/>
            <person name="Reinhardt R."/>
            <person name="Rabus R."/>
        </authorList>
    </citation>
    <scope>NUCLEOTIDE SEQUENCE</scope>
    <source>
        <strain evidence="1">4be13</strain>
    </source>
</reference>